<protein>
    <submittedName>
        <fullName evidence="1">4-hydroxy-3-methylbut-2-enyl diphosphate reductase</fullName>
        <ecNumber evidence="1">1.17.7.4</ecNumber>
    </submittedName>
</protein>
<dbReference type="GO" id="GO:0051745">
    <property type="term" value="F:4-hydroxy-3-methylbut-2-enyl diphosphate reductase activity"/>
    <property type="evidence" value="ECO:0007669"/>
    <property type="project" value="UniProtKB-EC"/>
</dbReference>
<accession>A0A659RNA2</accession>
<keyword evidence="1" id="KW-0560">Oxidoreductase</keyword>
<dbReference type="AlphaFoldDB" id="A0A659RNA2"/>
<feature type="non-terminal residue" evidence="1">
    <location>
        <position position="1"/>
    </location>
</feature>
<reference evidence="1 2" key="1">
    <citation type="submission" date="2018-03" db="EMBL/GenBank/DDBJ databases">
        <title>Non-Typhoidal Salmonella genome sequencing and assembly.</title>
        <authorList>
            <person name="Matchawe C."/>
        </authorList>
    </citation>
    <scope>NUCLEOTIDE SEQUENCE [LARGE SCALE GENOMIC DNA]</scope>
    <source>
        <strain evidence="1 2">35dea</strain>
    </source>
</reference>
<dbReference type="EC" id="1.17.7.4" evidence="1"/>
<dbReference type="Proteomes" id="UP000298491">
    <property type="component" value="Unassembled WGS sequence"/>
</dbReference>
<dbReference type="EMBL" id="PYKB01000145">
    <property type="protein sequence ID" value="TGD04599.1"/>
    <property type="molecule type" value="Genomic_DNA"/>
</dbReference>
<sequence>PGPSARDFLLQTVIARLSVFAGGEAVSLEGREENIVFEVPKELRVDVREVE</sequence>
<evidence type="ECO:0000313" key="2">
    <source>
        <dbReference type="Proteomes" id="UP000298491"/>
    </source>
</evidence>
<gene>
    <name evidence="1" type="primary">ispH</name>
    <name evidence="1" type="synonym">lytB</name>
    <name evidence="1" type="ORF">C9F09_01650</name>
</gene>
<proteinExistence type="predicted"/>
<evidence type="ECO:0000313" key="1">
    <source>
        <dbReference type="EMBL" id="TGD04599.1"/>
    </source>
</evidence>
<organism evidence="1 2">
    <name type="scientific">Salmonella enterica subsp. enterica serovar Wilhelmsburg</name>
    <dbReference type="NCBI Taxonomy" id="1960126"/>
    <lineage>
        <taxon>Bacteria</taxon>
        <taxon>Pseudomonadati</taxon>
        <taxon>Pseudomonadota</taxon>
        <taxon>Gammaproteobacteria</taxon>
        <taxon>Enterobacterales</taxon>
        <taxon>Enterobacteriaceae</taxon>
        <taxon>Salmonella</taxon>
    </lineage>
</organism>
<comment type="caution">
    <text evidence="1">The sequence shown here is derived from an EMBL/GenBank/DDBJ whole genome shotgun (WGS) entry which is preliminary data.</text>
</comment>
<name>A0A659RNA2_SALET</name>